<evidence type="ECO:0000313" key="1">
    <source>
        <dbReference type="EMBL" id="DAD85172.1"/>
    </source>
</evidence>
<reference evidence="1" key="1">
    <citation type="journal article" date="2021" name="Proc. Natl. Acad. Sci. U.S.A.">
        <title>A Catalog of Tens of Thousands of Viruses from Human Metagenomes Reveals Hidden Associations with Chronic Diseases.</title>
        <authorList>
            <person name="Tisza M.J."/>
            <person name="Buck C.B."/>
        </authorList>
    </citation>
    <scope>NUCLEOTIDE SEQUENCE</scope>
    <source>
        <strain evidence="1">CtwV53</strain>
    </source>
</reference>
<name>A0A8S5MSG4_9CAUD</name>
<dbReference type="EMBL" id="BK014975">
    <property type="protein sequence ID" value="DAD85172.1"/>
    <property type="molecule type" value="Genomic_DNA"/>
</dbReference>
<organism evidence="1">
    <name type="scientific">Podoviridae sp. ctwV53</name>
    <dbReference type="NCBI Taxonomy" id="2826587"/>
    <lineage>
        <taxon>Viruses</taxon>
        <taxon>Duplodnaviria</taxon>
        <taxon>Heunggongvirae</taxon>
        <taxon>Uroviricota</taxon>
        <taxon>Caudoviricetes</taxon>
    </lineage>
</organism>
<accession>A0A8S5MSG4</accession>
<proteinExistence type="predicted"/>
<dbReference type="InterPro" id="IPR036390">
    <property type="entry name" value="WH_DNA-bd_sf"/>
</dbReference>
<sequence length="297" mass="34505">MYFKVYTEMFHDDRIKNLMDIYLYSFLCGFAKKDSQDVYSHYNNQQLVEVFGCSSATISNSITRLEKLGLVTRFEKKGFSEKTFDFFCKRTLKVSTSLYKELAVGDYIYIQSHWLTEWKLPLRATQLLGLFNSAYHKLGKDDKLIASPQDLIESMGNVNYRTYINNLNLLKELGLIEELTPKNEHNKLFHLSAKIVNDCVESDKLFSVVDLEEVAKDCKYTVGKLKHLLAWVRRFLRGKSSKVIDRVLSILSPKEQVRSTLEPLWQAFNFYERESIRLTIPEGADHRLGYFVQGGSL</sequence>
<protein>
    <submittedName>
        <fullName evidence="1">Replication initiator protein</fullName>
    </submittedName>
</protein>
<dbReference type="SUPFAM" id="SSF46785">
    <property type="entry name" value="Winged helix' DNA-binding domain"/>
    <property type="match status" value="1"/>
</dbReference>